<name>A0A3S3QUF3_9ACAR</name>
<evidence type="ECO:0000313" key="7">
    <source>
        <dbReference type="Proteomes" id="UP000285301"/>
    </source>
</evidence>
<dbReference type="SUPFAM" id="SSF143575">
    <property type="entry name" value="GAS2 domain-like"/>
    <property type="match status" value="1"/>
</dbReference>
<dbReference type="STRING" id="1965070.A0A3S3QUF3"/>
<dbReference type="GO" id="GO:0005884">
    <property type="term" value="C:actin filament"/>
    <property type="evidence" value="ECO:0007669"/>
    <property type="project" value="TreeGrafter"/>
</dbReference>
<keyword evidence="2" id="KW-0963">Cytoplasm</keyword>
<dbReference type="GO" id="GO:0005737">
    <property type="term" value="C:cytoplasm"/>
    <property type="evidence" value="ECO:0007669"/>
    <property type="project" value="TreeGrafter"/>
</dbReference>
<comment type="caution">
    <text evidence="6">The sequence shown here is derived from an EMBL/GenBank/DDBJ whole genome shotgun (WGS) entry which is preliminary data.</text>
</comment>
<dbReference type="EMBL" id="NCKU01000799">
    <property type="protein sequence ID" value="RWS14109.1"/>
    <property type="molecule type" value="Genomic_DNA"/>
</dbReference>
<keyword evidence="7" id="KW-1185">Reference proteome</keyword>
<dbReference type="Gene3D" id="3.30.920.20">
    <property type="entry name" value="Gas2-like domain"/>
    <property type="match status" value="1"/>
</dbReference>
<dbReference type="OrthoDB" id="2250192at2759"/>
<feature type="compositionally biased region" description="Low complexity" evidence="4">
    <location>
        <begin position="135"/>
        <end position="155"/>
    </location>
</feature>
<dbReference type="GO" id="GO:0035371">
    <property type="term" value="C:microtubule plus-end"/>
    <property type="evidence" value="ECO:0007669"/>
    <property type="project" value="TreeGrafter"/>
</dbReference>
<dbReference type="InterPro" id="IPR003108">
    <property type="entry name" value="GAR_dom"/>
</dbReference>
<evidence type="ECO:0000313" key="6">
    <source>
        <dbReference type="EMBL" id="RWS14109.1"/>
    </source>
</evidence>
<dbReference type="GO" id="GO:0031110">
    <property type="term" value="P:regulation of microtubule polymerization or depolymerization"/>
    <property type="evidence" value="ECO:0007669"/>
    <property type="project" value="TreeGrafter"/>
</dbReference>
<feature type="compositionally biased region" description="Polar residues" evidence="4">
    <location>
        <begin position="107"/>
        <end position="119"/>
    </location>
</feature>
<evidence type="ECO:0000256" key="2">
    <source>
        <dbReference type="ARBA" id="ARBA00022490"/>
    </source>
</evidence>
<dbReference type="GO" id="GO:0001578">
    <property type="term" value="P:microtubule bundle formation"/>
    <property type="evidence" value="ECO:0007669"/>
    <property type="project" value="TreeGrafter"/>
</dbReference>
<proteinExistence type="predicted"/>
<dbReference type="GO" id="GO:0051764">
    <property type="term" value="P:actin crosslink formation"/>
    <property type="evidence" value="ECO:0007669"/>
    <property type="project" value="TreeGrafter"/>
</dbReference>
<sequence length="211" mass="23866">VIDLLGQCSCPARYPMIKVADGKYRIGDTKTLLFVRILRNHIMVRVGGGWDTLQHYLYKHDPCRCQSGQKKQKSTRLTFKVNKDGSKTDFLVTYDRARKSPNEAESKTTSPLSSVNANVMRTKKNANETDSKSNSPLMSPASMSRRSSNSSLGNYSVSNRCISPKLIPSYLSHRLREMQDSRKSQCSDDLYVPSNAKNMNFNLTKKRLAFD</sequence>
<feature type="non-terminal residue" evidence="6">
    <location>
        <position position="1"/>
    </location>
</feature>
<dbReference type="InterPro" id="IPR036534">
    <property type="entry name" value="GAR_dom_sf"/>
</dbReference>
<dbReference type="AlphaFoldDB" id="A0A3S3QUF3"/>
<dbReference type="SMART" id="SM00243">
    <property type="entry name" value="GAS2"/>
    <property type="match status" value="1"/>
</dbReference>
<evidence type="ECO:0000256" key="3">
    <source>
        <dbReference type="ARBA" id="ARBA00023212"/>
    </source>
</evidence>
<dbReference type="PROSITE" id="PS51460">
    <property type="entry name" value="GAR"/>
    <property type="match status" value="1"/>
</dbReference>
<dbReference type="Pfam" id="PF02187">
    <property type="entry name" value="GAS2"/>
    <property type="match status" value="1"/>
</dbReference>
<reference evidence="6 7" key="1">
    <citation type="journal article" date="2018" name="Gigascience">
        <title>Genomes of trombidid mites reveal novel predicted allergens and laterally-transferred genes associated with secondary metabolism.</title>
        <authorList>
            <person name="Dong X."/>
            <person name="Chaisiri K."/>
            <person name="Xia D."/>
            <person name="Armstrong S.D."/>
            <person name="Fang Y."/>
            <person name="Donnelly M.J."/>
            <person name="Kadowaki T."/>
            <person name="McGarry J.W."/>
            <person name="Darby A.C."/>
            <person name="Makepeace B.L."/>
        </authorList>
    </citation>
    <scope>NUCLEOTIDE SEQUENCE [LARGE SCALE GENOMIC DNA]</scope>
    <source>
        <strain evidence="6">UoL-WK</strain>
    </source>
</reference>
<evidence type="ECO:0000256" key="1">
    <source>
        <dbReference type="ARBA" id="ARBA00004245"/>
    </source>
</evidence>
<evidence type="ECO:0000259" key="5">
    <source>
        <dbReference type="PROSITE" id="PS51460"/>
    </source>
</evidence>
<protein>
    <submittedName>
        <fullName evidence="6">GAS2-like protein 1</fullName>
    </submittedName>
</protein>
<dbReference type="GO" id="GO:1904825">
    <property type="term" value="P:protein localization to microtubule plus-end"/>
    <property type="evidence" value="ECO:0007669"/>
    <property type="project" value="TreeGrafter"/>
</dbReference>
<feature type="region of interest" description="Disordered" evidence="4">
    <location>
        <begin position="97"/>
        <end position="155"/>
    </location>
</feature>
<gene>
    <name evidence="6" type="ORF">B4U79_15546</name>
</gene>
<feature type="domain" description="GAR" evidence="5">
    <location>
        <begin position="1"/>
        <end position="64"/>
    </location>
</feature>
<feature type="compositionally biased region" description="Basic and acidic residues" evidence="4">
    <location>
        <begin position="97"/>
        <end position="106"/>
    </location>
</feature>
<dbReference type="PANTHER" id="PTHR46756:SF18">
    <property type="entry name" value="GAS2-LIKE PROTEIN PICKLED EGGS"/>
    <property type="match status" value="1"/>
</dbReference>
<dbReference type="PANTHER" id="PTHR46756">
    <property type="entry name" value="TRANSGELIN"/>
    <property type="match status" value="1"/>
</dbReference>
<dbReference type="GO" id="GO:0051015">
    <property type="term" value="F:actin filament binding"/>
    <property type="evidence" value="ECO:0007669"/>
    <property type="project" value="TreeGrafter"/>
</dbReference>
<comment type="subcellular location">
    <subcellularLocation>
        <location evidence="1">Cytoplasm</location>
        <location evidence="1">Cytoskeleton</location>
    </subcellularLocation>
</comment>
<dbReference type="GO" id="GO:0008093">
    <property type="term" value="F:cytoskeletal anchor activity"/>
    <property type="evidence" value="ECO:0007669"/>
    <property type="project" value="TreeGrafter"/>
</dbReference>
<dbReference type="GO" id="GO:0008017">
    <property type="term" value="F:microtubule binding"/>
    <property type="evidence" value="ECO:0007669"/>
    <property type="project" value="InterPro"/>
</dbReference>
<dbReference type="Proteomes" id="UP000285301">
    <property type="component" value="Unassembled WGS sequence"/>
</dbReference>
<accession>A0A3S3QUF3</accession>
<organism evidence="6 7">
    <name type="scientific">Dinothrombium tinctorium</name>
    <dbReference type="NCBI Taxonomy" id="1965070"/>
    <lineage>
        <taxon>Eukaryota</taxon>
        <taxon>Metazoa</taxon>
        <taxon>Ecdysozoa</taxon>
        <taxon>Arthropoda</taxon>
        <taxon>Chelicerata</taxon>
        <taxon>Arachnida</taxon>
        <taxon>Acari</taxon>
        <taxon>Acariformes</taxon>
        <taxon>Trombidiformes</taxon>
        <taxon>Prostigmata</taxon>
        <taxon>Anystina</taxon>
        <taxon>Parasitengona</taxon>
        <taxon>Trombidioidea</taxon>
        <taxon>Trombidiidae</taxon>
        <taxon>Dinothrombium</taxon>
    </lineage>
</organism>
<dbReference type="GO" id="GO:0001725">
    <property type="term" value="C:stress fiber"/>
    <property type="evidence" value="ECO:0007669"/>
    <property type="project" value="TreeGrafter"/>
</dbReference>
<evidence type="ECO:0000256" key="4">
    <source>
        <dbReference type="SAM" id="MobiDB-lite"/>
    </source>
</evidence>
<keyword evidence="3" id="KW-0206">Cytoskeleton</keyword>